<accession>A0A919N0C1</accession>
<evidence type="ECO:0008006" key="4">
    <source>
        <dbReference type="Google" id="ProtNLM"/>
    </source>
</evidence>
<comment type="caution">
    <text evidence="2">The sequence shown here is derived from an EMBL/GenBank/DDBJ whole genome shotgun (WGS) entry which is preliminary data.</text>
</comment>
<feature type="transmembrane region" description="Helical" evidence="1">
    <location>
        <begin position="112"/>
        <end position="134"/>
    </location>
</feature>
<keyword evidence="1" id="KW-0472">Membrane</keyword>
<evidence type="ECO:0000256" key="1">
    <source>
        <dbReference type="SAM" id="Phobius"/>
    </source>
</evidence>
<protein>
    <recommendedName>
        <fullName evidence="4">Zinc-finger domain-containing protein</fullName>
    </recommendedName>
</protein>
<organism evidence="2 3">
    <name type="scientific">Paractinoplanes rishiriensis</name>
    <dbReference type="NCBI Taxonomy" id="1050105"/>
    <lineage>
        <taxon>Bacteria</taxon>
        <taxon>Bacillati</taxon>
        <taxon>Actinomycetota</taxon>
        <taxon>Actinomycetes</taxon>
        <taxon>Micromonosporales</taxon>
        <taxon>Micromonosporaceae</taxon>
        <taxon>Paractinoplanes</taxon>
    </lineage>
</organism>
<keyword evidence="1" id="KW-1133">Transmembrane helix</keyword>
<evidence type="ECO:0000313" key="3">
    <source>
        <dbReference type="Proteomes" id="UP000636960"/>
    </source>
</evidence>
<dbReference type="EMBL" id="BOMV01000132">
    <property type="protein sequence ID" value="GIF02370.1"/>
    <property type="molecule type" value="Genomic_DNA"/>
</dbReference>
<keyword evidence="1" id="KW-0812">Transmembrane</keyword>
<proteinExistence type="predicted"/>
<dbReference type="Proteomes" id="UP000636960">
    <property type="component" value="Unassembled WGS sequence"/>
</dbReference>
<reference evidence="2" key="1">
    <citation type="submission" date="2021-01" db="EMBL/GenBank/DDBJ databases">
        <title>Whole genome shotgun sequence of Actinoplanes rishiriensis NBRC 108556.</title>
        <authorList>
            <person name="Komaki H."/>
            <person name="Tamura T."/>
        </authorList>
    </citation>
    <scope>NUCLEOTIDE SEQUENCE</scope>
    <source>
        <strain evidence="2">NBRC 108556</strain>
    </source>
</reference>
<feature type="transmembrane region" description="Helical" evidence="1">
    <location>
        <begin position="179"/>
        <end position="201"/>
    </location>
</feature>
<gene>
    <name evidence="2" type="ORF">Ari01nite_98340</name>
</gene>
<feature type="transmembrane region" description="Helical" evidence="1">
    <location>
        <begin position="239"/>
        <end position="257"/>
    </location>
</feature>
<name>A0A919N0C1_9ACTN</name>
<feature type="transmembrane region" description="Helical" evidence="1">
    <location>
        <begin position="84"/>
        <end position="106"/>
    </location>
</feature>
<dbReference type="RefSeq" id="WP_203791544.1">
    <property type="nucleotide sequence ID" value="NZ_BOMV01000132.1"/>
</dbReference>
<evidence type="ECO:0000313" key="2">
    <source>
        <dbReference type="EMBL" id="GIF02370.1"/>
    </source>
</evidence>
<feature type="transmembrane region" description="Helical" evidence="1">
    <location>
        <begin position="155"/>
        <end position="173"/>
    </location>
</feature>
<sequence length="266" mass="27633">MSTHPSPAVIARYADREADLDEVTVWAVEVHLEGCADCRAVLAGGTTDDARALLARVAAGLNDRLAGGPAPARRRRWSVTRSRWLVWHLIPWLTMTVAVLGCAVLLQSLQPGLPSLVALLAPVAPLPGVAVAWSRRHDPAWELIAGTPSTGLGMLLRRTAGVLAVVVPALAVASTTTGVSLALTLLPCLAFTAATLALGAFTGVHRAAALLGTAWTLAVVVPAVLTAEAPVLLQPGSSPAWALLAVTLAAFAATRAAHFRRLTSHH</sequence>
<keyword evidence="3" id="KW-1185">Reference proteome</keyword>
<feature type="transmembrane region" description="Helical" evidence="1">
    <location>
        <begin position="208"/>
        <end position="227"/>
    </location>
</feature>
<dbReference type="AlphaFoldDB" id="A0A919N0C1"/>